<evidence type="ECO:0000256" key="5">
    <source>
        <dbReference type="ARBA" id="ARBA00022989"/>
    </source>
</evidence>
<dbReference type="PANTHER" id="PTHR30489:SF0">
    <property type="entry name" value="LIPOPROTEIN-RELEASING SYSTEM TRANSMEMBRANE PROTEIN LOLE"/>
    <property type="match status" value="1"/>
</dbReference>
<dbReference type="Pfam" id="PF02687">
    <property type="entry name" value="FtsX"/>
    <property type="match status" value="1"/>
</dbReference>
<keyword evidence="4 7" id="KW-0812">Transmembrane</keyword>
<proteinExistence type="inferred from homology"/>
<accession>A0ABW8XRP6</accession>
<keyword evidence="5 7" id="KW-1133">Transmembrane helix</keyword>
<evidence type="ECO:0000256" key="4">
    <source>
        <dbReference type="ARBA" id="ARBA00022692"/>
    </source>
</evidence>
<evidence type="ECO:0000256" key="7">
    <source>
        <dbReference type="SAM" id="Phobius"/>
    </source>
</evidence>
<organism evidence="9 10">
    <name type="scientific">Flavobacterium plantiphilum</name>
    <dbReference type="NCBI Taxonomy" id="3163297"/>
    <lineage>
        <taxon>Bacteria</taxon>
        <taxon>Pseudomonadati</taxon>
        <taxon>Bacteroidota</taxon>
        <taxon>Flavobacteriia</taxon>
        <taxon>Flavobacteriales</taxon>
        <taxon>Flavobacteriaceae</taxon>
        <taxon>Flavobacterium</taxon>
    </lineage>
</organism>
<comment type="similarity">
    <text evidence="2">Belongs to the ABC-4 integral membrane protein family. LolC/E subfamily.</text>
</comment>
<evidence type="ECO:0000313" key="9">
    <source>
        <dbReference type="EMBL" id="MFL9829876.1"/>
    </source>
</evidence>
<dbReference type="InterPro" id="IPR051447">
    <property type="entry name" value="Lipoprotein-release_system"/>
</dbReference>
<feature type="transmembrane region" description="Helical" evidence="7">
    <location>
        <begin position="273"/>
        <end position="300"/>
    </location>
</feature>
<keyword evidence="6 7" id="KW-0472">Membrane</keyword>
<dbReference type="RefSeq" id="WP_408079964.1">
    <property type="nucleotide sequence ID" value="NZ_JBELQA010000002.1"/>
</dbReference>
<evidence type="ECO:0000256" key="6">
    <source>
        <dbReference type="ARBA" id="ARBA00023136"/>
    </source>
</evidence>
<feature type="transmembrane region" description="Helical" evidence="7">
    <location>
        <begin position="321"/>
        <end position="348"/>
    </location>
</feature>
<feature type="domain" description="ABC3 transporter permease C-terminal" evidence="8">
    <location>
        <begin position="277"/>
        <end position="396"/>
    </location>
</feature>
<evidence type="ECO:0000256" key="1">
    <source>
        <dbReference type="ARBA" id="ARBA00004651"/>
    </source>
</evidence>
<reference evidence="9 10" key="1">
    <citation type="submission" date="2024-06" db="EMBL/GenBank/DDBJ databases">
        <authorList>
            <person name="Kaempfer P."/>
            <person name="Viver T."/>
        </authorList>
    </citation>
    <scope>NUCLEOTIDE SEQUENCE [LARGE SCALE GENOMIC DNA]</scope>
    <source>
        <strain evidence="9 10">ST-87</strain>
    </source>
</reference>
<feature type="transmembrane region" description="Helical" evidence="7">
    <location>
        <begin position="27"/>
        <end position="49"/>
    </location>
</feature>
<evidence type="ECO:0000313" key="10">
    <source>
        <dbReference type="Proteomes" id="UP001629260"/>
    </source>
</evidence>
<dbReference type="InterPro" id="IPR003838">
    <property type="entry name" value="ABC3_permease_C"/>
</dbReference>
<dbReference type="Proteomes" id="UP001629260">
    <property type="component" value="Unassembled WGS sequence"/>
</dbReference>
<feature type="transmembrane region" description="Helical" evidence="7">
    <location>
        <begin position="360"/>
        <end position="389"/>
    </location>
</feature>
<keyword evidence="3" id="KW-1003">Cell membrane</keyword>
<evidence type="ECO:0000256" key="2">
    <source>
        <dbReference type="ARBA" id="ARBA00005236"/>
    </source>
</evidence>
<sequence length="399" mass="44571">MNFPLYIAKRYIRSNSKNNAINIINRIASMGIIVGALALFVVLSVFSGLKVFSLSFSNDIDPDLKISGTIGKSFFVTPEQEAQIKKIEGIVSYSKVIEERVLFTFDDKQEVTYLKGVDPNYSIVNNTKKIIYNGQWLEENTYQVVVGFGLVQKLSLGLMDFNKHLEVLVPKAGKGTIENAEQAFNKQEIFPVGIYAINEDLDSKYVFADLGLAQELLEYKSNQISGIELKEKPNADENVIIQKLNSIFKGKVTIKNRAQLNESLYKMLNTENIAVYLIFTLVIVVALFNLIGALIMMVLDKKSNLRTLFNLGVEIKNLRKIFLLQGTLLSFFGGLIGLALGIIIVLIQQQFQLIMITPTLAYPVVFSIENVVIVMATIVFLGFIASLIASSRVSKKLLE</sequence>
<evidence type="ECO:0000256" key="3">
    <source>
        <dbReference type="ARBA" id="ARBA00022475"/>
    </source>
</evidence>
<comment type="subcellular location">
    <subcellularLocation>
        <location evidence="1">Cell membrane</location>
        <topology evidence="1">Multi-pass membrane protein</topology>
    </subcellularLocation>
</comment>
<protein>
    <submittedName>
        <fullName evidence="9">FtsX-like permease family protein</fullName>
    </submittedName>
</protein>
<name>A0ABW8XRP6_9FLAO</name>
<keyword evidence="10" id="KW-1185">Reference proteome</keyword>
<evidence type="ECO:0000259" key="8">
    <source>
        <dbReference type="Pfam" id="PF02687"/>
    </source>
</evidence>
<dbReference type="EMBL" id="JBELQA010000002">
    <property type="protein sequence ID" value="MFL9829876.1"/>
    <property type="molecule type" value="Genomic_DNA"/>
</dbReference>
<dbReference type="PANTHER" id="PTHR30489">
    <property type="entry name" value="LIPOPROTEIN-RELEASING SYSTEM TRANSMEMBRANE PROTEIN LOLE"/>
    <property type="match status" value="1"/>
</dbReference>
<comment type="caution">
    <text evidence="9">The sequence shown here is derived from an EMBL/GenBank/DDBJ whole genome shotgun (WGS) entry which is preliminary data.</text>
</comment>
<gene>
    <name evidence="9" type="ORF">ABS764_03345</name>
</gene>